<dbReference type="SUPFAM" id="SSF56601">
    <property type="entry name" value="beta-lactamase/transpeptidase-like"/>
    <property type="match status" value="1"/>
</dbReference>
<dbReference type="GO" id="GO:0000270">
    <property type="term" value="P:peptidoglycan metabolic process"/>
    <property type="evidence" value="ECO:0007669"/>
    <property type="project" value="TreeGrafter"/>
</dbReference>
<evidence type="ECO:0000256" key="2">
    <source>
        <dbReference type="ARBA" id="ARBA00022801"/>
    </source>
</evidence>
<dbReference type="PRINTS" id="PR00922">
    <property type="entry name" value="DADACBPTASE3"/>
</dbReference>
<evidence type="ECO:0000313" key="4">
    <source>
        <dbReference type="Proteomes" id="UP000244248"/>
    </source>
</evidence>
<dbReference type="InterPro" id="IPR000667">
    <property type="entry name" value="Peptidase_S13"/>
</dbReference>
<dbReference type="InterPro" id="IPR012338">
    <property type="entry name" value="Beta-lactam/transpept-like"/>
</dbReference>
<dbReference type="PANTHER" id="PTHR30023:SF0">
    <property type="entry name" value="PENICILLIN-SENSITIVE CARBOXYPEPTIDASE A"/>
    <property type="match status" value="1"/>
</dbReference>
<dbReference type="EMBL" id="QANS01000004">
    <property type="protein sequence ID" value="PTU30964.1"/>
    <property type="molecule type" value="Genomic_DNA"/>
</dbReference>
<dbReference type="Gene3D" id="3.40.710.10">
    <property type="entry name" value="DD-peptidase/beta-lactamase superfamily"/>
    <property type="match status" value="2"/>
</dbReference>
<dbReference type="Proteomes" id="UP000244248">
    <property type="component" value="Unassembled WGS sequence"/>
</dbReference>
<accession>A0A2T5MEF4</accession>
<evidence type="ECO:0000256" key="1">
    <source>
        <dbReference type="ARBA" id="ARBA00006096"/>
    </source>
</evidence>
<dbReference type="GO" id="GO:0006508">
    <property type="term" value="P:proteolysis"/>
    <property type="evidence" value="ECO:0007669"/>
    <property type="project" value="InterPro"/>
</dbReference>
<gene>
    <name evidence="3" type="primary">dacB</name>
    <name evidence="3" type="ORF">CJD38_11710</name>
</gene>
<keyword evidence="4" id="KW-1185">Reference proteome</keyword>
<reference evidence="3 4" key="1">
    <citation type="submission" date="2018-04" db="EMBL/GenBank/DDBJ databases">
        <title>Novel species isolated from glacier.</title>
        <authorList>
            <person name="Liu Q."/>
            <person name="Xin Y.-H."/>
        </authorList>
    </citation>
    <scope>NUCLEOTIDE SEQUENCE [LARGE SCALE GENOMIC DNA]</scope>
    <source>
        <strain evidence="3 4">GT1R17</strain>
    </source>
</reference>
<dbReference type="AlphaFoldDB" id="A0A2T5MEF4"/>
<sequence>MGLSLPAFADWQALGALERSGARITANAVDLDSGNIIQQLNADDRLSPASLTKMVVAAAALDTWAADKTFQTRLLGTGSLKNGVISGNLIMSGGGDATLEHQALWKLAVQLKAAGITSVNGGLIVNTSPLGEMKCETQDRCDAMTRSATAYNAPIAAVGVDFGNWCIDVRAAEVGADAIVVGCSVAQLPVPVQGNIKTTKANVRSTLWVERFTEPGIGDVIRVGGTMPAGSGQSVYRAMSDPALGTGLLMAETLREIGIAMNGPVSVSHAALQKDAYVMAAVDGLSLKEQLGRMLRFSNNYIADVLTLNIATVGNQTPETLADAGTTLSNYIARVQKNGKRAKVSPPRIYSGSGLTPENEFSADELTAVLANQYYNTRNFPAFYGGLVVPRQAPFAFLRLGSAAWLDRVALKTGTMNEPYSVCGVSGYIRKKNGGWIAFTTIVNGSPRVKKVPLYKAMEAIRADIDDLLERY</sequence>
<name>A0A2T5MEF4_9GAMM</name>
<keyword evidence="2" id="KW-0378">Hydrolase</keyword>
<comment type="similarity">
    <text evidence="1">Belongs to the peptidase S13 family.</text>
</comment>
<keyword evidence="3" id="KW-0645">Protease</keyword>
<protein>
    <submittedName>
        <fullName evidence="3">D-alanyl-D-alanine carboxypeptidase/D-alanyl-D-alanine-endopeptidase</fullName>
    </submittedName>
</protein>
<dbReference type="PANTHER" id="PTHR30023">
    <property type="entry name" value="D-ALANYL-D-ALANINE CARBOXYPEPTIDASE"/>
    <property type="match status" value="1"/>
</dbReference>
<comment type="caution">
    <text evidence="3">The sequence shown here is derived from an EMBL/GenBank/DDBJ whole genome shotgun (WGS) entry which is preliminary data.</text>
</comment>
<dbReference type="NCBIfam" id="TIGR00666">
    <property type="entry name" value="PBP4"/>
    <property type="match status" value="1"/>
</dbReference>
<evidence type="ECO:0000313" key="3">
    <source>
        <dbReference type="EMBL" id="PTU30964.1"/>
    </source>
</evidence>
<dbReference type="GO" id="GO:0004185">
    <property type="term" value="F:serine-type carboxypeptidase activity"/>
    <property type="evidence" value="ECO:0007669"/>
    <property type="project" value="InterPro"/>
</dbReference>
<dbReference type="Gene3D" id="3.50.80.20">
    <property type="entry name" value="D-Ala-D-Ala carboxypeptidase C, peptidase S13"/>
    <property type="match status" value="1"/>
</dbReference>
<dbReference type="Pfam" id="PF02113">
    <property type="entry name" value="Peptidase_S13"/>
    <property type="match status" value="1"/>
</dbReference>
<organism evidence="3 4">
    <name type="scientific">Stenotrophobium rhamnosiphilum</name>
    <dbReference type="NCBI Taxonomy" id="2029166"/>
    <lineage>
        <taxon>Bacteria</taxon>
        <taxon>Pseudomonadati</taxon>
        <taxon>Pseudomonadota</taxon>
        <taxon>Gammaproteobacteria</taxon>
        <taxon>Nevskiales</taxon>
        <taxon>Nevskiaceae</taxon>
        <taxon>Stenotrophobium</taxon>
    </lineage>
</organism>
<keyword evidence="3" id="KW-0121">Carboxypeptidase</keyword>
<proteinExistence type="inferred from homology"/>